<dbReference type="PANTHER" id="PTHR33936">
    <property type="entry name" value="PROTEIN CBG17840"/>
    <property type="match status" value="1"/>
</dbReference>
<evidence type="ECO:0000313" key="2">
    <source>
        <dbReference type="EMBL" id="GFY77311.1"/>
    </source>
</evidence>
<dbReference type="Proteomes" id="UP000886998">
    <property type="component" value="Unassembled WGS sequence"/>
</dbReference>
<gene>
    <name evidence="2" type="primary">TcasGA2_TC009313</name>
    <name evidence="2" type="ORF">TNIN_447181</name>
</gene>
<organism evidence="2 3">
    <name type="scientific">Trichonephila inaurata madagascariensis</name>
    <dbReference type="NCBI Taxonomy" id="2747483"/>
    <lineage>
        <taxon>Eukaryota</taxon>
        <taxon>Metazoa</taxon>
        <taxon>Ecdysozoa</taxon>
        <taxon>Arthropoda</taxon>
        <taxon>Chelicerata</taxon>
        <taxon>Arachnida</taxon>
        <taxon>Araneae</taxon>
        <taxon>Araneomorphae</taxon>
        <taxon>Entelegynae</taxon>
        <taxon>Araneoidea</taxon>
        <taxon>Nephilidae</taxon>
        <taxon>Trichonephila</taxon>
        <taxon>Trichonephila inaurata</taxon>
    </lineage>
</organism>
<dbReference type="EMBL" id="BMAV01022412">
    <property type="protein sequence ID" value="GFY77311.1"/>
    <property type="molecule type" value="Genomic_DNA"/>
</dbReference>
<keyword evidence="1" id="KW-0732">Signal</keyword>
<feature type="signal peptide" evidence="1">
    <location>
        <begin position="1"/>
        <end position="24"/>
    </location>
</feature>
<protein>
    <submittedName>
        <fullName evidence="2">MULE domain-containing protein</fullName>
    </submittedName>
</protein>
<proteinExistence type="predicted"/>
<dbReference type="OrthoDB" id="6429947at2759"/>
<evidence type="ECO:0000256" key="1">
    <source>
        <dbReference type="SAM" id="SignalP"/>
    </source>
</evidence>
<reference evidence="2" key="1">
    <citation type="submission" date="2020-08" db="EMBL/GenBank/DDBJ databases">
        <title>Multicomponent nature underlies the extraordinary mechanical properties of spider dragline silk.</title>
        <authorList>
            <person name="Kono N."/>
            <person name="Nakamura H."/>
            <person name="Mori M."/>
            <person name="Yoshida Y."/>
            <person name="Ohtoshi R."/>
            <person name="Malay A.D."/>
            <person name="Moran D.A.P."/>
            <person name="Tomita M."/>
            <person name="Numata K."/>
            <person name="Arakawa K."/>
        </authorList>
    </citation>
    <scope>NUCLEOTIDE SEQUENCE</scope>
</reference>
<keyword evidence="3" id="KW-1185">Reference proteome</keyword>
<comment type="caution">
    <text evidence="2">The sequence shown here is derived from an EMBL/GenBank/DDBJ whole genome shotgun (WGS) entry which is preliminary data.</text>
</comment>
<name>A0A8X6YUJ5_9ARAC</name>
<sequence length="128" mass="14775">MSLKMEKIFCLTLLWVLRIQRCKGLRHLKTQGRNKIDGYCPAEIKVFVSETDACRIKFCKTNLGHRNDVGHLNLTDFEQQHIATKIASKIPFDEILDLIRDSVTDSKLKGIHFLTKKELYNIVRTAST</sequence>
<feature type="chain" id="PRO_5036452923" evidence="1">
    <location>
        <begin position="25"/>
        <end position="128"/>
    </location>
</feature>
<dbReference type="PANTHER" id="PTHR33936:SF24">
    <property type="entry name" value="C2H2-TYPE DOMAIN-CONTAINING PROTEIN"/>
    <property type="match status" value="1"/>
</dbReference>
<dbReference type="AlphaFoldDB" id="A0A8X6YUJ5"/>
<evidence type="ECO:0000313" key="3">
    <source>
        <dbReference type="Proteomes" id="UP000886998"/>
    </source>
</evidence>
<dbReference type="InterPro" id="IPR052797">
    <property type="entry name" value="RegFact_GeneExpr_CellDeath"/>
</dbReference>
<accession>A0A8X6YUJ5</accession>